<gene>
    <name evidence="5" type="ordered locus">Mahau_0145</name>
</gene>
<dbReference type="PROSITE" id="PS01124">
    <property type="entry name" value="HTH_ARAC_FAMILY_2"/>
    <property type="match status" value="1"/>
</dbReference>
<accession>F3ZVZ4</accession>
<dbReference type="STRING" id="697281.Mahau_0145"/>
<dbReference type="PANTHER" id="PTHR43280:SF28">
    <property type="entry name" value="HTH-TYPE TRANSCRIPTIONAL ACTIVATOR RHAS"/>
    <property type="match status" value="1"/>
</dbReference>
<dbReference type="Gene3D" id="1.10.10.60">
    <property type="entry name" value="Homeodomain-like"/>
    <property type="match status" value="2"/>
</dbReference>
<dbReference type="Pfam" id="PF02311">
    <property type="entry name" value="AraC_binding"/>
    <property type="match status" value="1"/>
</dbReference>
<proteinExistence type="predicted"/>
<evidence type="ECO:0000256" key="3">
    <source>
        <dbReference type="ARBA" id="ARBA00023163"/>
    </source>
</evidence>
<dbReference type="PANTHER" id="PTHR43280">
    <property type="entry name" value="ARAC-FAMILY TRANSCRIPTIONAL REGULATOR"/>
    <property type="match status" value="1"/>
</dbReference>
<dbReference type="AlphaFoldDB" id="F3ZVZ4"/>
<dbReference type="RefSeq" id="WP_013779802.1">
    <property type="nucleotide sequence ID" value="NC_015520.1"/>
</dbReference>
<dbReference type="InterPro" id="IPR003313">
    <property type="entry name" value="AraC-bd"/>
</dbReference>
<dbReference type="InterPro" id="IPR018062">
    <property type="entry name" value="HTH_AraC-typ_CS"/>
</dbReference>
<keyword evidence="3" id="KW-0804">Transcription</keyword>
<reference evidence="5 6" key="2">
    <citation type="journal article" date="2011" name="Stand. Genomic Sci.">
        <title>Complete genome sequence of Mahella australiensis type strain (50-1 BON).</title>
        <authorList>
            <person name="Sikorski J."/>
            <person name="Teshima H."/>
            <person name="Nolan M."/>
            <person name="Lucas S."/>
            <person name="Hammon N."/>
            <person name="Deshpande S."/>
            <person name="Cheng J.F."/>
            <person name="Pitluck S."/>
            <person name="Liolios K."/>
            <person name="Pagani I."/>
            <person name="Ivanova N."/>
            <person name="Huntemann M."/>
            <person name="Mavromatis K."/>
            <person name="Ovchinikova G."/>
            <person name="Pati A."/>
            <person name="Tapia R."/>
            <person name="Han C."/>
            <person name="Goodwin L."/>
            <person name="Chen A."/>
            <person name="Palaniappan K."/>
            <person name="Land M."/>
            <person name="Hauser L."/>
            <person name="Ngatchou-Djao O.D."/>
            <person name="Rohde M."/>
            <person name="Pukall R."/>
            <person name="Spring S."/>
            <person name="Abt B."/>
            <person name="Goker M."/>
            <person name="Detter J.C."/>
            <person name="Woyke T."/>
            <person name="Bristow J."/>
            <person name="Markowitz V."/>
            <person name="Hugenholtz P."/>
            <person name="Eisen J.A."/>
            <person name="Kyrpides N.C."/>
            <person name="Klenk H.P."/>
            <person name="Lapidus A."/>
        </authorList>
    </citation>
    <scope>NUCLEOTIDE SEQUENCE [LARGE SCALE GENOMIC DNA]</scope>
    <source>
        <strain evidence="6">DSM 15567 / CIP 107919 / 50-1 BON</strain>
    </source>
</reference>
<reference evidence="6" key="1">
    <citation type="submission" date="2010-11" db="EMBL/GenBank/DDBJ databases">
        <title>The complete genome of Mahella australiensis DSM 15567.</title>
        <authorList>
            <consortium name="US DOE Joint Genome Institute (JGI-PGF)"/>
            <person name="Lucas S."/>
            <person name="Copeland A."/>
            <person name="Lapidus A."/>
            <person name="Bruce D."/>
            <person name="Goodwin L."/>
            <person name="Pitluck S."/>
            <person name="Kyrpides N."/>
            <person name="Mavromatis K."/>
            <person name="Pagani I."/>
            <person name="Ivanova N."/>
            <person name="Teshima H."/>
            <person name="Brettin T."/>
            <person name="Detter J.C."/>
            <person name="Han C."/>
            <person name="Tapia R."/>
            <person name="Land M."/>
            <person name="Hauser L."/>
            <person name="Markowitz V."/>
            <person name="Cheng J.-F."/>
            <person name="Hugenholtz P."/>
            <person name="Woyke T."/>
            <person name="Wu D."/>
            <person name="Spring S."/>
            <person name="Pukall R."/>
            <person name="Steenblock K."/>
            <person name="Schneider S."/>
            <person name="Klenk H.-P."/>
            <person name="Eisen J.A."/>
        </authorList>
    </citation>
    <scope>NUCLEOTIDE SEQUENCE [LARGE SCALE GENOMIC DNA]</scope>
    <source>
        <strain evidence="6">DSM 15567 / CIP 107919 / 50-1 BON</strain>
    </source>
</reference>
<dbReference type="SUPFAM" id="SSF51215">
    <property type="entry name" value="Regulatory protein AraC"/>
    <property type="match status" value="1"/>
</dbReference>
<dbReference type="eggNOG" id="COG2207">
    <property type="taxonomic scope" value="Bacteria"/>
</dbReference>
<evidence type="ECO:0000313" key="5">
    <source>
        <dbReference type="EMBL" id="AEE95368.1"/>
    </source>
</evidence>
<dbReference type="InterPro" id="IPR037923">
    <property type="entry name" value="HTH-like"/>
</dbReference>
<dbReference type="KEGG" id="mas:Mahau_0145"/>
<dbReference type="OrthoDB" id="9791615at2"/>
<name>F3ZVZ4_MAHA5</name>
<protein>
    <submittedName>
        <fullName evidence="5">Transcriptional regulator, AraC family</fullName>
    </submittedName>
</protein>
<dbReference type="Proteomes" id="UP000008457">
    <property type="component" value="Chromosome"/>
</dbReference>
<dbReference type="SUPFAM" id="SSF46689">
    <property type="entry name" value="Homeodomain-like"/>
    <property type="match status" value="2"/>
</dbReference>
<sequence>MQFLRIPKETGVRYVSSGEFVSESQWCHTKRNIDSFVILMGLSGKVYVQQGDEKYELIPQSALVLLPRMTHFGYKVSEPEISYYWCHFYCQGYYEIMDEGAAIDALIRAKTVGQSSDIIIPIFSVYPKIERADILFRCMLHTSNFNVYAKKESDHILSAVLYELTEQAAEINTFTYAMDEREARFNELLEWVRANMDRDMTLDEVARHFNYSSPYLCKMIKKKIGLSFKEYLTATRLNKAKSMLVNSDKTIKEIAYEVGFTDEKYFMRTFKKLESITPTQFRNAYNLTHMNNH</sequence>
<dbReference type="GO" id="GO:0003700">
    <property type="term" value="F:DNA-binding transcription factor activity"/>
    <property type="evidence" value="ECO:0007669"/>
    <property type="project" value="InterPro"/>
</dbReference>
<dbReference type="InterPro" id="IPR020449">
    <property type="entry name" value="Tscrpt_reg_AraC-type_HTH"/>
</dbReference>
<keyword evidence="2" id="KW-0238">DNA-binding</keyword>
<keyword evidence="1" id="KW-0805">Transcription regulation</keyword>
<feature type="domain" description="HTH araC/xylS-type" evidence="4">
    <location>
        <begin position="186"/>
        <end position="284"/>
    </location>
</feature>
<dbReference type="SMART" id="SM00342">
    <property type="entry name" value="HTH_ARAC"/>
    <property type="match status" value="1"/>
</dbReference>
<evidence type="ECO:0000256" key="2">
    <source>
        <dbReference type="ARBA" id="ARBA00023125"/>
    </source>
</evidence>
<keyword evidence="6" id="KW-1185">Reference proteome</keyword>
<dbReference type="PRINTS" id="PR00032">
    <property type="entry name" value="HTHARAC"/>
</dbReference>
<dbReference type="InterPro" id="IPR009057">
    <property type="entry name" value="Homeodomain-like_sf"/>
</dbReference>
<dbReference type="Pfam" id="PF12833">
    <property type="entry name" value="HTH_18"/>
    <property type="match status" value="1"/>
</dbReference>
<dbReference type="HOGENOM" id="CLU_000445_88_6_9"/>
<dbReference type="PROSITE" id="PS00041">
    <property type="entry name" value="HTH_ARAC_FAMILY_1"/>
    <property type="match status" value="1"/>
</dbReference>
<organism evidence="5 6">
    <name type="scientific">Mahella australiensis (strain DSM 15567 / CIP 107919 / 50-1 BON)</name>
    <dbReference type="NCBI Taxonomy" id="697281"/>
    <lineage>
        <taxon>Bacteria</taxon>
        <taxon>Bacillati</taxon>
        <taxon>Bacillota</taxon>
        <taxon>Clostridia</taxon>
        <taxon>Thermoanaerobacterales</taxon>
        <taxon>Thermoanaerobacterales Family IV. Incertae Sedis</taxon>
        <taxon>Mahella</taxon>
    </lineage>
</organism>
<evidence type="ECO:0000256" key="1">
    <source>
        <dbReference type="ARBA" id="ARBA00023015"/>
    </source>
</evidence>
<evidence type="ECO:0000313" key="6">
    <source>
        <dbReference type="Proteomes" id="UP000008457"/>
    </source>
</evidence>
<dbReference type="EMBL" id="CP002360">
    <property type="protein sequence ID" value="AEE95368.1"/>
    <property type="molecule type" value="Genomic_DNA"/>
</dbReference>
<dbReference type="GO" id="GO:0043565">
    <property type="term" value="F:sequence-specific DNA binding"/>
    <property type="evidence" value="ECO:0007669"/>
    <property type="project" value="InterPro"/>
</dbReference>
<dbReference type="InterPro" id="IPR018060">
    <property type="entry name" value="HTH_AraC"/>
</dbReference>
<evidence type="ECO:0000259" key="4">
    <source>
        <dbReference type="PROSITE" id="PS01124"/>
    </source>
</evidence>